<accession>A0A6P7U0M0</accession>
<dbReference type="Proteomes" id="UP000515154">
    <property type="component" value="Unplaced"/>
</dbReference>
<proteinExistence type="predicted"/>
<sequence>MGLDLGGGKRVDEPFSLSHLEDPWSGMKLVLIHLEHKIKEKRPRSYFMPDGRPMNINESKIDFKLTDDDNCFILDMKLYKYLDSSLINVDIQPKYVRVLIKGKVFQLSLGMEISQTRSTCQRSKTSGYLSITMPKVIFNSEYFVSAKIS</sequence>
<dbReference type="InterPro" id="IPR056496">
    <property type="entry name" value="CS_DNAAF11_C"/>
</dbReference>
<name>A0A6P7U0M0_9MOLL</name>
<evidence type="ECO:0000313" key="3">
    <source>
        <dbReference type="RefSeq" id="XP_029655082.1"/>
    </source>
</evidence>
<dbReference type="RefSeq" id="XP_029655082.1">
    <property type="nucleotide sequence ID" value="XM_029799222.1"/>
</dbReference>
<dbReference type="AlphaFoldDB" id="A0A6P7U0M0"/>
<feature type="domain" description="Dynein axonemal assembly factor 11-like CS" evidence="1">
    <location>
        <begin position="35"/>
        <end position="135"/>
    </location>
</feature>
<organism evidence="2 3">
    <name type="scientific">Octopus sinensis</name>
    <name type="common">East Asian common octopus</name>
    <dbReference type="NCBI Taxonomy" id="2607531"/>
    <lineage>
        <taxon>Eukaryota</taxon>
        <taxon>Metazoa</taxon>
        <taxon>Spiralia</taxon>
        <taxon>Lophotrochozoa</taxon>
        <taxon>Mollusca</taxon>
        <taxon>Cephalopoda</taxon>
        <taxon>Coleoidea</taxon>
        <taxon>Octopodiformes</taxon>
        <taxon>Octopoda</taxon>
        <taxon>Incirrata</taxon>
        <taxon>Octopodidae</taxon>
        <taxon>Octopus</taxon>
    </lineage>
</organism>
<evidence type="ECO:0000313" key="2">
    <source>
        <dbReference type="Proteomes" id="UP000515154"/>
    </source>
</evidence>
<dbReference type="Pfam" id="PF23602">
    <property type="entry name" value="CS_DNAAF11_C"/>
    <property type="match status" value="1"/>
</dbReference>
<keyword evidence="2" id="KW-1185">Reference proteome</keyword>
<protein>
    <submittedName>
        <fullName evidence="3">Protein tilB homolog</fullName>
    </submittedName>
</protein>
<evidence type="ECO:0000259" key="1">
    <source>
        <dbReference type="Pfam" id="PF23602"/>
    </source>
</evidence>
<reference evidence="3" key="1">
    <citation type="submission" date="2025-08" db="UniProtKB">
        <authorList>
            <consortium name="RefSeq"/>
        </authorList>
    </citation>
    <scope>IDENTIFICATION</scope>
</reference>
<gene>
    <name evidence="3" type="primary">LOC115228693</name>
</gene>
<dbReference type="KEGG" id="osn:115228693"/>